<dbReference type="EMBL" id="CAICTM010000604">
    <property type="protein sequence ID" value="CAB9513673.1"/>
    <property type="molecule type" value="Genomic_DNA"/>
</dbReference>
<reference evidence="1" key="1">
    <citation type="submission" date="2020-06" db="EMBL/GenBank/DDBJ databases">
        <authorList>
            <consortium name="Plant Systems Biology data submission"/>
        </authorList>
    </citation>
    <scope>NUCLEOTIDE SEQUENCE</scope>
    <source>
        <strain evidence="1">D6</strain>
    </source>
</reference>
<dbReference type="Proteomes" id="UP001153069">
    <property type="component" value="Unassembled WGS sequence"/>
</dbReference>
<dbReference type="AlphaFoldDB" id="A0A9N8HKB9"/>
<gene>
    <name evidence="1" type="ORF">SEMRO_605_G174360.1</name>
</gene>
<keyword evidence="2" id="KW-1185">Reference proteome</keyword>
<protein>
    <submittedName>
        <fullName evidence="1">Uncharacterized protein</fullName>
    </submittedName>
</protein>
<evidence type="ECO:0000313" key="2">
    <source>
        <dbReference type="Proteomes" id="UP001153069"/>
    </source>
</evidence>
<name>A0A9N8HKB9_9STRA</name>
<proteinExistence type="predicted"/>
<accession>A0A9N8HKB9</accession>
<evidence type="ECO:0000313" key="1">
    <source>
        <dbReference type="EMBL" id="CAB9513673.1"/>
    </source>
</evidence>
<organism evidence="1 2">
    <name type="scientific">Seminavis robusta</name>
    <dbReference type="NCBI Taxonomy" id="568900"/>
    <lineage>
        <taxon>Eukaryota</taxon>
        <taxon>Sar</taxon>
        <taxon>Stramenopiles</taxon>
        <taxon>Ochrophyta</taxon>
        <taxon>Bacillariophyta</taxon>
        <taxon>Bacillariophyceae</taxon>
        <taxon>Bacillariophycidae</taxon>
        <taxon>Naviculales</taxon>
        <taxon>Naviculaceae</taxon>
        <taxon>Seminavis</taxon>
    </lineage>
</organism>
<comment type="caution">
    <text evidence="1">The sequence shown here is derived from an EMBL/GenBank/DDBJ whole genome shotgun (WGS) entry which is preliminary data.</text>
</comment>
<sequence length="296" mass="30776">MDTSSYSPSNSAQTSFTSFVGCANHIICQTDAQCGPTEKCVAKGAVPQGSWPAHCSGADHLCLPKQTEAPTASPTKPPAIVITPLHGPSPTVLPTLPQTSFTSFVGCANHIICQTDAQCGPTEKCVAQGAVPQGSWPAHCSGADHLCLPKQTEAPTASPTKPPAIVITPLPWKPAPTVLPTLPQTSFTSFVGCANHIICQTDAQCGPTEKCVAKGAVPQGSWPAHCSGANHLCLPKQTEAPTASPTKPPQSLSLLSRTPAPTVLPTCHRHLSHLSWDVLTTSSAKLMPNVAQQKNV</sequence>